<reference evidence="2" key="2">
    <citation type="submission" date="2018-03" db="EMBL/GenBank/DDBJ databases">
        <title>The Triticum urartu genome reveals the dynamic nature of wheat genome evolution.</title>
        <authorList>
            <person name="Ling H."/>
            <person name="Ma B."/>
            <person name="Shi X."/>
            <person name="Liu H."/>
            <person name="Dong L."/>
            <person name="Sun H."/>
            <person name="Cao Y."/>
            <person name="Gao Q."/>
            <person name="Zheng S."/>
            <person name="Li Y."/>
            <person name="Yu Y."/>
            <person name="Du H."/>
            <person name="Qi M."/>
            <person name="Li Y."/>
            <person name="Yu H."/>
            <person name="Cui Y."/>
            <person name="Wang N."/>
            <person name="Chen C."/>
            <person name="Wu H."/>
            <person name="Zhao Y."/>
            <person name="Zhang J."/>
            <person name="Li Y."/>
            <person name="Zhou W."/>
            <person name="Zhang B."/>
            <person name="Hu W."/>
            <person name="Eijk M."/>
            <person name="Tang J."/>
            <person name="Witsenboer H."/>
            <person name="Zhao S."/>
            <person name="Li Z."/>
            <person name="Zhang A."/>
            <person name="Wang D."/>
            <person name="Liang C."/>
        </authorList>
    </citation>
    <scope>NUCLEOTIDE SEQUENCE [LARGE SCALE GENOMIC DNA]</scope>
    <source>
        <strain evidence="2">cv. G1812</strain>
    </source>
</reference>
<reference evidence="2" key="3">
    <citation type="submission" date="2022-06" db="UniProtKB">
        <authorList>
            <consortium name="EnsemblPlants"/>
        </authorList>
    </citation>
    <scope>IDENTIFICATION</scope>
</reference>
<feature type="region of interest" description="Disordered" evidence="1">
    <location>
        <begin position="148"/>
        <end position="199"/>
    </location>
</feature>
<protein>
    <submittedName>
        <fullName evidence="2">Uncharacterized protein</fullName>
    </submittedName>
</protein>
<dbReference type="Gramene" id="TuG1812G0200002288.01.T02">
    <property type="protein sequence ID" value="TuG1812G0200002288.01.T02"/>
    <property type="gene ID" value="TuG1812G0200002288.01"/>
</dbReference>
<sequence length="199" mass="22354">SFPYSTRTPRLVPLTLLHSLPSPRSRCRHAPLSSRLSPRLSAVAAAGLLSALASLLSPCCVASPRRRRLALPRVSVPPNFFLTFCSKPATNPRIWRQRGRIWWLRGRTRRIRASTTTRWGLRRLDTFEVLPRAGEYRCSTLRRCQAPGAGGRETLSCRPPRGAATGRRSCCRTPLSDATGRRRCDHDDVPDKNKQTKCI</sequence>
<proteinExistence type="predicted"/>
<feature type="compositionally biased region" description="Basic and acidic residues" evidence="1">
    <location>
        <begin position="179"/>
        <end position="199"/>
    </location>
</feature>
<keyword evidence="3" id="KW-1185">Reference proteome</keyword>
<dbReference type="EnsemblPlants" id="TuG1812G0200002288.01.T02">
    <property type="protein sequence ID" value="TuG1812G0200002288.01.T02"/>
    <property type="gene ID" value="TuG1812G0200002288.01"/>
</dbReference>
<organism evidence="2 3">
    <name type="scientific">Triticum urartu</name>
    <name type="common">Red wild einkorn</name>
    <name type="synonym">Crithodium urartu</name>
    <dbReference type="NCBI Taxonomy" id="4572"/>
    <lineage>
        <taxon>Eukaryota</taxon>
        <taxon>Viridiplantae</taxon>
        <taxon>Streptophyta</taxon>
        <taxon>Embryophyta</taxon>
        <taxon>Tracheophyta</taxon>
        <taxon>Spermatophyta</taxon>
        <taxon>Magnoliopsida</taxon>
        <taxon>Liliopsida</taxon>
        <taxon>Poales</taxon>
        <taxon>Poaceae</taxon>
        <taxon>BOP clade</taxon>
        <taxon>Pooideae</taxon>
        <taxon>Triticodae</taxon>
        <taxon>Triticeae</taxon>
        <taxon>Triticinae</taxon>
        <taxon>Triticum</taxon>
    </lineage>
</organism>
<reference evidence="3" key="1">
    <citation type="journal article" date="2013" name="Nature">
        <title>Draft genome of the wheat A-genome progenitor Triticum urartu.</title>
        <authorList>
            <person name="Ling H.Q."/>
            <person name="Zhao S."/>
            <person name="Liu D."/>
            <person name="Wang J."/>
            <person name="Sun H."/>
            <person name="Zhang C."/>
            <person name="Fan H."/>
            <person name="Li D."/>
            <person name="Dong L."/>
            <person name="Tao Y."/>
            <person name="Gao C."/>
            <person name="Wu H."/>
            <person name="Li Y."/>
            <person name="Cui Y."/>
            <person name="Guo X."/>
            <person name="Zheng S."/>
            <person name="Wang B."/>
            <person name="Yu K."/>
            <person name="Liang Q."/>
            <person name="Yang W."/>
            <person name="Lou X."/>
            <person name="Chen J."/>
            <person name="Feng M."/>
            <person name="Jian J."/>
            <person name="Zhang X."/>
            <person name="Luo G."/>
            <person name="Jiang Y."/>
            <person name="Liu J."/>
            <person name="Wang Z."/>
            <person name="Sha Y."/>
            <person name="Zhang B."/>
            <person name="Wu H."/>
            <person name="Tang D."/>
            <person name="Shen Q."/>
            <person name="Xue P."/>
            <person name="Zou S."/>
            <person name="Wang X."/>
            <person name="Liu X."/>
            <person name="Wang F."/>
            <person name="Yang Y."/>
            <person name="An X."/>
            <person name="Dong Z."/>
            <person name="Zhang K."/>
            <person name="Zhang X."/>
            <person name="Luo M.C."/>
            <person name="Dvorak J."/>
            <person name="Tong Y."/>
            <person name="Wang J."/>
            <person name="Yang H."/>
            <person name="Li Z."/>
            <person name="Wang D."/>
            <person name="Zhang A."/>
            <person name="Wang J."/>
        </authorList>
    </citation>
    <scope>NUCLEOTIDE SEQUENCE</scope>
    <source>
        <strain evidence="3">cv. G1812</strain>
    </source>
</reference>
<name>A0A8R7PDD4_TRIUA</name>
<evidence type="ECO:0000313" key="3">
    <source>
        <dbReference type="Proteomes" id="UP000015106"/>
    </source>
</evidence>
<dbReference type="Proteomes" id="UP000015106">
    <property type="component" value="Chromosome 2"/>
</dbReference>
<accession>A0A8R7PDD4</accession>
<evidence type="ECO:0000313" key="2">
    <source>
        <dbReference type="EnsemblPlants" id="TuG1812G0200002288.01.T02"/>
    </source>
</evidence>
<dbReference type="AlphaFoldDB" id="A0A8R7PDD4"/>
<evidence type="ECO:0000256" key="1">
    <source>
        <dbReference type="SAM" id="MobiDB-lite"/>
    </source>
</evidence>